<evidence type="ECO:0000259" key="3">
    <source>
        <dbReference type="Pfam" id="PF01370"/>
    </source>
</evidence>
<comment type="caution">
    <text evidence="4">The sequence shown here is derived from an EMBL/GenBank/DDBJ whole genome shotgun (WGS) entry which is preliminary data.</text>
</comment>
<gene>
    <name evidence="4" type="ORF">GCM10009114_08410</name>
</gene>
<dbReference type="Proteomes" id="UP001500359">
    <property type="component" value="Unassembled WGS sequence"/>
</dbReference>
<evidence type="ECO:0000256" key="1">
    <source>
        <dbReference type="ARBA" id="ARBA00004370"/>
    </source>
</evidence>
<keyword evidence="5" id="KW-1185">Reference proteome</keyword>
<dbReference type="InterPro" id="IPR036291">
    <property type="entry name" value="NAD(P)-bd_dom_sf"/>
</dbReference>
<keyword evidence="2" id="KW-0472">Membrane</keyword>
<dbReference type="Pfam" id="PF01370">
    <property type="entry name" value="Epimerase"/>
    <property type="match status" value="1"/>
</dbReference>
<evidence type="ECO:0000313" key="4">
    <source>
        <dbReference type="EMBL" id="GAA0854024.1"/>
    </source>
</evidence>
<feature type="domain" description="NAD-dependent epimerase/dehydratase" evidence="3">
    <location>
        <begin position="6"/>
        <end position="122"/>
    </location>
</feature>
<protein>
    <submittedName>
        <fullName evidence="4">Oxidoreductase</fullName>
    </submittedName>
</protein>
<dbReference type="EMBL" id="BAAAFD010000002">
    <property type="protein sequence ID" value="GAA0854024.1"/>
    <property type="molecule type" value="Genomic_DNA"/>
</dbReference>
<dbReference type="Gene3D" id="3.40.50.720">
    <property type="entry name" value="NAD(P)-binding Rossmann-like Domain"/>
    <property type="match status" value="1"/>
</dbReference>
<evidence type="ECO:0000256" key="2">
    <source>
        <dbReference type="ARBA" id="ARBA00023136"/>
    </source>
</evidence>
<evidence type="ECO:0000313" key="5">
    <source>
        <dbReference type="Proteomes" id="UP001500359"/>
    </source>
</evidence>
<organism evidence="4 5">
    <name type="scientific">Aliiglaciecola litoralis</name>
    <dbReference type="NCBI Taxonomy" id="582857"/>
    <lineage>
        <taxon>Bacteria</taxon>
        <taxon>Pseudomonadati</taxon>
        <taxon>Pseudomonadota</taxon>
        <taxon>Gammaproteobacteria</taxon>
        <taxon>Alteromonadales</taxon>
        <taxon>Alteromonadaceae</taxon>
        <taxon>Aliiglaciecola</taxon>
    </lineage>
</organism>
<name>A0ABN1LF29_9ALTE</name>
<accession>A0ABN1LF29</accession>
<sequence length="209" mass="24001">MTKKTALVLGGTGLVGHELIKLLLADSRYDRIICLVRRPIDDVPMENERILQIVTDFDHESQPFFAHDRYFSYDHIYVCLGTTLKKAGSIDGFRRVDFDLIYRAALMAQTSYAQSFVWISSVGADMNSKNLYLRVKGQLEKSIFDLENFNAYTVRPSLLLGERQETRRAESLAIKLCTFLSPLMVGRLRKYRPVEATEVARQMIALQHF</sequence>
<dbReference type="RefSeq" id="WP_343856851.1">
    <property type="nucleotide sequence ID" value="NZ_BAAAFD010000002.1"/>
</dbReference>
<reference evidence="4 5" key="1">
    <citation type="journal article" date="2019" name="Int. J. Syst. Evol. Microbiol.">
        <title>The Global Catalogue of Microorganisms (GCM) 10K type strain sequencing project: providing services to taxonomists for standard genome sequencing and annotation.</title>
        <authorList>
            <consortium name="The Broad Institute Genomics Platform"/>
            <consortium name="The Broad Institute Genome Sequencing Center for Infectious Disease"/>
            <person name="Wu L."/>
            <person name="Ma J."/>
        </authorList>
    </citation>
    <scope>NUCLEOTIDE SEQUENCE [LARGE SCALE GENOMIC DNA]</scope>
    <source>
        <strain evidence="4 5">JCM 15896</strain>
    </source>
</reference>
<dbReference type="PANTHER" id="PTHR14097:SF7">
    <property type="entry name" value="OXIDOREDUCTASE HTATIP2"/>
    <property type="match status" value="1"/>
</dbReference>
<dbReference type="SUPFAM" id="SSF51735">
    <property type="entry name" value="NAD(P)-binding Rossmann-fold domains"/>
    <property type="match status" value="1"/>
</dbReference>
<dbReference type="InterPro" id="IPR001509">
    <property type="entry name" value="Epimerase_deHydtase"/>
</dbReference>
<comment type="subcellular location">
    <subcellularLocation>
        <location evidence="1">Membrane</location>
    </subcellularLocation>
</comment>
<dbReference type="PANTHER" id="PTHR14097">
    <property type="entry name" value="OXIDOREDUCTASE HTATIP2"/>
    <property type="match status" value="1"/>
</dbReference>
<proteinExistence type="predicted"/>